<dbReference type="UniPathway" id="UPA00655">
    <property type="reaction ID" value="UER00711"/>
</dbReference>
<dbReference type="RefSeq" id="WP_424604590.1">
    <property type="nucleotide sequence ID" value="NZ_JBNAVA010000001.1"/>
</dbReference>
<comment type="function">
    <text evidence="1 17">This protein is a component of the acetyl coenzyme A carboxylase complex; first, biotin carboxylase catalyzes the carboxylation of the carrier protein and then the transcarboxylase transfers the carboxyl group to form malonyl-CoA.</text>
</comment>
<keyword evidence="9 17" id="KW-0276">Fatty acid metabolism</keyword>
<sequence>MFRRVLIANRGEIALRIIRACRELGIETVAVYSEADRESLHVAFADSSVCIGGASPTQSYLNIKNIIAAAEISDADAIHPGYGFLAENATFAKICEECGFTFIGPSPEHIDLMGNKSNAKETMKKLGVPVVPGSDGPIKDAKEALNFAKKIGFPVMIKASAGGGGKGMRMAHNDITFLKNFETAKMEAKNAFGNDEVYIEKLIEDPRHIEIQVFGDGKGKGLHFFERECSIQRRHQKLLEEAPSIAIDDATRKKMGEVSANAIAQLKYKNAGTIEYLLDKHGNFYFMEMNTRIQVEHPITEMITGIDLVKLQLIVAAKGEIPFNQEDIKLNGHAIEFRINAEDPEKFTPSPGLIKAYYIPGGFGVRVDSAAYQDYYIPPFYDSMVAKLIVHGRDRSEAIERGKRCLKEFVVEGVKTTIPLHEKILENHHFIAGNIATDFLDKHFK</sequence>
<dbReference type="Gene3D" id="3.40.50.20">
    <property type="match status" value="1"/>
</dbReference>
<dbReference type="InterPro" id="IPR016185">
    <property type="entry name" value="PreATP-grasp_dom_sf"/>
</dbReference>
<keyword evidence="7" id="KW-0479">Metal-binding</keyword>
<evidence type="ECO:0000256" key="4">
    <source>
        <dbReference type="ARBA" id="ARBA00013263"/>
    </source>
</evidence>
<dbReference type="InterPro" id="IPR013815">
    <property type="entry name" value="ATP_grasp_subdomain_1"/>
</dbReference>
<evidence type="ECO:0000256" key="1">
    <source>
        <dbReference type="ARBA" id="ARBA00003761"/>
    </source>
</evidence>
<dbReference type="Pfam" id="PF02786">
    <property type="entry name" value="CPSase_L_D2"/>
    <property type="match status" value="1"/>
</dbReference>
<dbReference type="PROSITE" id="PS50979">
    <property type="entry name" value="BC"/>
    <property type="match status" value="1"/>
</dbReference>
<dbReference type="NCBIfam" id="TIGR00514">
    <property type="entry name" value="accC"/>
    <property type="match status" value="1"/>
</dbReference>
<dbReference type="NCBIfam" id="NF006367">
    <property type="entry name" value="PRK08591.1"/>
    <property type="match status" value="1"/>
</dbReference>
<dbReference type="PANTHER" id="PTHR48095:SF2">
    <property type="entry name" value="BIOTIN CARBOXYLASE, CHLOROPLASTIC"/>
    <property type="match status" value="1"/>
</dbReference>
<keyword evidence="12 17" id="KW-0443">Lipid metabolism</keyword>
<dbReference type="FunFam" id="3.40.50.20:FF:000010">
    <property type="entry name" value="Propionyl-CoA carboxylase subunit alpha"/>
    <property type="match status" value="1"/>
</dbReference>
<evidence type="ECO:0000256" key="14">
    <source>
        <dbReference type="ARBA" id="ARBA00023267"/>
    </source>
</evidence>
<dbReference type="InterPro" id="IPR011054">
    <property type="entry name" value="Rudment_hybrid_motif"/>
</dbReference>
<evidence type="ECO:0000256" key="15">
    <source>
        <dbReference type="ARBA" id="ARBA00048600"/>
    </source>
</evidence>
<comment type="subunit">
    <text evidence="3 17">Acetyl-CoA carboxylase is a heterohexamer of biotin carboxyl carrier protein, biotin carboxylase and the two subunits of carboxyl transferase in a 2:2 complex.</text>
</comment>
<evidence type="ECO:0000259" key="18">
    <source>
        <dbReference type="PROSITE" id="PS50975"/>
    </source>
</evidence>
<dbReference type="InterPro" id="IPR051602">
    <property type="entry name" value="ACC_Biotin_Carboxylase"/>
</dbReference>
<evidence type="ECO:0000256" key="2">
    <source>
        <dbReference type="ARBA" id="ARBA00004956"/>
    </source>
</evidence>
<dbReference type="PROSITE" id="PS00867">
    <property type="entry name" value="CPSASE_2"/>
    <property type="match status" value="1"/>
</dbReference>
<feature type="domain" description="ATP-grasp" evidence="18">
    <location>
        <begin position="120"/>
        <end position="317"/>
    </location>
</feature>
<dbReference type="PANTHER" id="PTHR48095">
    <property type="entry name" value="PYRUVATE CARBOXYLASE SUBUNIT A"/>
    <property type="match status" value="1"/>
</dbReference>
<dbReference type="GO" id="GO:2001295">
    <property type="term" value="P:malonyl-CoA biosynthetic process"/>
    <property type="evidence" value="ECO:0007669"/>
    <property type="project" value="UniProtKB-UniPathway"/>
</dbReference>
<keyword evidence="13 17" id="KW-0275">Fatty acid biosynthesis</keyword>
<dbReference type="PROSITE" id="PS50975">
    <property type="entry name" value="ATP_GRASP"/>
    <property type="match status" value="1"/>
</dbReference>
<evidence type="ECO:0000313" key="20">
    <source>
        <dbReference type="EMBL" id="PMP73057.1"/>
    </source>
</evidence>
<gene>
    <name evidence="20" type="primary">accC</name>
    <name evidence="20" type="ORF">C0187_00135</name>
</gene>
<keyword evidence="8 16" id="KW-0547">Nucleotide-binding</keyword>
<feature type="domain" description="Biotin carboxylation" evidence="19">
    <location>
        <begin position="1"/>
        <end position="445"/>
    </location>
</feature>
<dbReference type="GO" id="GO:0004075">
    <property type="term" value="F:biotin carboxylase activity"/>
    <property type="evidence" value="ECO:0007669"/>
    <property type="project" value="UniProtKB-EC"/>
</dbReference>
<comment type="catalytic activity">
    <reaction evidence="15 17">
        <text>N(6)-biotinyl-L-lysyl-[protein] + hydrogencarbonate + ATP = N(6)-carboxybiotinyl-L-lysyl-[protein] + ADP + phosphate + H(+)</text>
        <dbReference type="Rhea" id="RHEA:13501"/>
        <dbReference type="Rhea" id="RHEA-COMP:10505"/>
        <dbReference type="Rhea" id="RHEA-COMP:10506"/>
        <dbReference type="ChEBI" id="CHEBI:15378"/>
        <dbReference type="ChEBI" id="CHEBI:17544"/>
        <dbReference type="ChEBI" id="CHEBI:30616"/>
        <dbReference type="ChEBI" id="CHEBI:43474"/>
        <dbReference type="ChEBI" id="CHEBI:83144"/>
        <dbReference type="ChEBI" id="CHEBI:83145"/>
        <dbReference type="ChEBI" id="CHEBI:456216"/>
        <dbReference type="EC" id="6.3.4.14"/>
    </reaction>
</comment>
<evidence type="ECO:0000256" key="8">
    <source>
        <dbReference type="ARBA" id="ARBA00022741"/>
    </source>
</evidence>
<evidence type="ECO:0000256" key="9">
    <source>
        <dbReference type="ARBA" id="ARBA00022832"/>
    </source>
</evidence>
<dbReference type="EMBL" id="PNIN01000002">
    <property type="protein sequence ID" value="PMP73057.1"/>
    <property type="molecule type" value="Genomic_DNA"/>
</dbReference>
<dbReference type="Gene3D" id="3.30.1490.20">
    <property type="entry name" value="ATP-grasp fold, A domain"/>
    <property type="match status" value="1"/>
</dbReference>
<keyword evidence="6 17" id="KW-0436">Ligase</keyword>
<name>A0A2J6WRN6_9BACT</name>
<dbReference type="GO" id="GO:0006633">
    <property type="term" value="P:fatty acid biosynthetic process"/>
    <property type="evidence" value="ECO:0007669"/>
    <property type="project" value="UniProtKB-KW"/>
</dbReference>
<reference evidence="20 21" key="1">
    <citation type="submission" date="2018-01" db="EMBL/GenBank/DDBJ databases">
        <title>Metagenomic assembled genomes from two thermal pools in the Uzon Caldera, Kamchatka, Russia.</title>
        <authorList>
            <person name="Wilkins L."/>
            <person name="Ettinger C."/>
        </authorList>
    </citation>
    <scope>NUCLEOTIDE SEQUENCE [LARGE SCALE GENOMIC DNA]</scope>
    <source>
        <strain evidence="20">ZAV-05</strain>
    </source>
</reference>
<dbReference type="InterPro" id="IPR005479">
    <property type="entry name" value="CPAse_ATP-bd"/>
</dbReference>
<keyword evidence="5 17" id="KW-0444">Lipid biosynthesis</keyword>
<evidence type="ECO:0000256" key="7">
    <source>
        <dbReference type="ARBA" id="ARBA00022723"/>
    </source>
</evidence>
<comment type="caution">
    <text evidence="20">The sequence shown here is derived from an EMBL/GenBank/DDBJ whole genome shotgun (WGS) entry which is preliminary data.</text>
</comment>
<dbReference type="Pfam" id="PF02785">
    <property type="entry name" value="Biotin_carb_C"/>
    <property type="match status" value="1"/>
</dbReference>
<evidence type="ECO:0000313" key="21">
    <source>
        <dbReference type="Proteomes" id="UP000242881"/>
    </source>
</evidence>
<organism evidence="20 21">
    <name type="scientific">Calditerrivibrio nitroreducens</name>
    <dbReference type="NCBI Taxonomy" id="477976"/>
    <lineage>
        <taxon>Bacteria</taxon>
        <taxon>Pseudomonadati</taxon>
        <taxon>Deferribacterota</taxon>
        <taxon>Deferribacteres</taxon>
        <taxon>Deferribacterales</taxon>
        <taxon>Calditerrivibrionaceae</taxon>
    </lineage>
</organism>
<dbReference type="GO" id="GO:0005524">
    <property type="term" value="F:ATP binding"/>
    <property type="evidence" value="ECO:0007669"/>
    <property type="project" value="UniProtKB-UniRule"/>
</dbReference>
<dbReference type="InterPro" id="IPR004549">
    <property type="entry name" value="Acetyl_CoA_COase_biotin_COase"/>
</dbReference>
<dbReference type="SUPFAM" id="SSF52440">
    <property type="entry name" value="PreATP-grasp domain"/>
    <property type="match status" value="1"/>
</dbReference>
<keyword evidence="10 16" id="KW-0067">ATP-binding</keyword>
<dbReference type="SUPFAM" id="SSF51246">
    <property type="entry name" value="Rudiment single hybrid motif"/>
    <property type="match status" value="1"/>
</dbReference>
<evidence type="ECO:0000256" key="6">
    <source>
        <dbReference type="ARBA" id="ARBA00022598"/>
    </source>
</evidence>
<dbReference type="FunFam" id="3.30.1490.20:FF:000018">
    <property type="entry name" value="Biotin carboxylase"/>
    <property type="match status" value="1"/>
</dbReference>
<evidence type="ECO:0000256" key="3">
    <source>
        <dbReference type="ARBA" id="ARBA00011750"/>
    </source>
</evidence>
<keyword evidence="14 17" id="KW-0092">Biotin</keyword>
<dbReference type="Pfam" id="PF00289">
    <property type="entry name" value="Biotin_carb_N"/>
    <property type="match status" value="1"/>
</dbReference>
<dbReference type="SUPFAM" id="SSF56059">
    <property type="entry name" value="Glutathione synthetase ATP-binding domain-like"/>
    <property type="match status" value="1"/>
</dbReference>
<evidence type="ECO:0000256" key="17">
    <source>
        <dbReference type="RuleBase" id="RU365063"/>
    </source>
</evidence>
<dbReference type="PROSITE" id="PS00866">
    <property type="entry name" value="CPSASE_1"/>
    <property type="match status" value="1"/>
</dbReference>
<evidence type="ECO:0000259" key="19">
    <source>
        <dbReference type="PROSITE" id="PS50979"/>
    </source>
</evidence>
<protein>
    <recommendedName>
        <fullName evidence="4 17">Biotin carboxylase</fullName>
        <ecNumber evidence="4 17">6.3.4.14</ecNumber>
    </recommendedName>
    <alternativeName>
        <fullName evidence="17">Acetyl-coenzyme A carboxylase biotin carboxylase subunit A</fullName>
    </alternativeName>
</protein>
<evidence type="ECO:0000256" key="11">
    <source>
        <dbReference type="ARBA" id="ARBA00022842"/>
    </source>
</evidence>
<evidence type="ECO:0000256" key="13">
    <source>
        <dbReference type="ARBA" id="ARBA00023160"/>
    </source>
</evidence>
<evidence type="ECO:0000256" key="16">
    <source>
        <dbReference type="PROSITE-ProRule" id="PRU00409"/>
    </source>
</evidence>
<dbReference type="InterPro" id="IPR011761">
    <property type="entry name" value="ATP-grasp"/>
</dbReference>
<dbReference type="EC" id="6.3.4.14" evidence="4 17"/>
<dbReference type="Gene3D" id="3.30.470.20">
    <property type="entry name" value="ATP-grasp fold, B domain"/>
    <property type="match status" value="1"/>
</dbReference>
<dbReference type="GO" id="GO:0046872">
    <property type="term" value="F:metal ion binding"/>
    <property type="evidence" value="ECO:0007669"/>
    <property type="project" value="UniProtKB-KW"/>
</dbReference>
<evidence type="ECO:0000256" key="12">
    <source>
        <dbReference type="ARBA" id="ARBA00023098"/>
    </source>
</evidence>
<evidence type="ECO:0000256" key="10">
    <source>
        <dbReference type="ARBA" id="ARBA00022840"/>
    </source>
</evidence>
<dbReference type="SMART" id="SM00878">
    <property type="entry name" value="Biotin_carb_C"/>
    <property type="match status" value="1"/>
</dbReference>
<evidence type="ECO:0000256" key="5">
    <source>
        <dbReference type="ARBA" id="ARBA00022516"/>
    </source>
</evidence>
<keyword evidence="11" id="KW-0460">Magnesium</keyword>
<dbReference type="AlphaFoldDB" id="A0A2J6WRN6"/>
<dbReference type="InterPro" id="IPR005482">
    <property type="entry name" value="Biotin_COase_C"/>
</dbReference>
<comment type="pathway">
    <text evidence="2 17">Lipid metabolism; malonyl-CoA biosynthesis; malonyl-CoA from acetyl-CoA: step 1/1.</text>
</comment>
<dbReference type="InterPro" id="IPR005481">
    <property type="entry name" value="BC-like_N"/>
</dbReference>
<dbReference type="InterPro" id="IPR011764">
    <property type="entry name" value="Biotin_carboxylation_dom"/>
</dbReference>
<accession>A0A2J6WRN6</accession>
<dbReference type="Proteomes" id="UP000242881">
    <property type="component" value="Unassembled WGS sequence"/>
</dbReference>
<proteinExistence type="predicted"/>